<dbReference type="Proteomes" id="UP001519460">
    <property type="component" value="Unassembled WGS sequence"/>
</dbReference>
<evidence type="ECO:0000313" key="3">
    <source>
        <dbReference type="EMBL" id="KAK7495617.1"/>
    </source>
</evidence>
<gene>
    <name evidence="3" type="ORF">BaRGS_00013064</name>
</gene>
<reference evidence="3 4" key="1">
    <citation type="journal article" date="2023" name="Sci. Data">
        <title>Genome assembly of the Korean intertidal mud-creeper Batillaria attramentaria.</title>
        <authorList>
            <person name="Patra A.K."/>
            <person name="Ho P.T."/>
            <person name="Jun S."/>
            <person name="Lee S.J."/>
            <person name="Kim Y."/>
            <person name="Won Y.J."/>
        </authorList>
    </citation>
    <scope>NUCLEOTIDE SEQUENCE [LARGE SCALE GENOMIC DNA]</scope>
    <source>
        <strain evidence="3">Wonlab-2016</strain>
    </source>
</reference>
<evidence type="ECO:0000313" key="4">
    <source>
        <dbReference type="Proteomes" id="UP001519460"/>
    </source>
</evidence>
<feature type="region of interest" description="Disordered" evidence="1">
    <location>
        <begin position="17"/>
        <end position="40"/>
    </location>
</feature>
<dbReference type="AlphaFoldDB" id="A0ABD0L836"/>
<dbReference type="EMBL" id="JACVVK020000073">
    <property type="protein sequence ID" value="KAK7495617.1"/>
    <property type="molecule type" value="Genomic_DNA"/>
</dbReference>
<protein>
    <submittedName>
        <fullName evidence="3">Uncharacterized protein</fullName>
    </submittedName>
</protein>
<keyword evidence="2" id="KW-0812">Transmembrane</keyword>
<organism evidence="3 4">
    <name type="scientific">Batillaria attramentaria</name>
    <dbReference type="NCBI Taxonomy" id="370345"/>
    <lineage>
        <taxon>Eukaryota</taxon>
        <taxon>Metazoa</taxon>
        <taxon>Spiralia</taxon>
        <taxon>Lophotrochozoa</taxon>
        <taxon>Mollusca</taxon>
        <taxon>Gastropoda</taxon>
        <taxon>Caenogastropoda</taxon>
        <taxon>Sorbeoconcha</taxon>
        <taxon>Cerithioidea</taxon>
        <taxon>Batillariidae</taxon>
        <taxon>Batillaria</taxon>
    </lineage>
</organism>
<keyword evidence="2" id="KW-1133">Transmembrane helix</keyword>
<comment type="caution">
    <text evidence="3">The sequence shown here is derived from an EMBL/GenBank/DDBJ whole genome shotgun (WGS) entry which is preliminary data.</text>
</comment>
<evidence type="ECO:0000256" key="1">
    <source>
        <dbReference type="SAM" id="MobiDB-lite"/>
    </source>
</evidence>
<evidence type="ECO:0000256" key="2">
    <source>
        <dbReference type="SAM" id="Phobius"/>
    </source>
</evidence>
<keyword evidence="4" id="KW-1185">Reference proteome</keyword>
<proteinExistence type="predicted"/>
<feature type="transmembrane region" description="Helical" evidence="2">
    <location>
        <begin position="142"/>
        <end position="165"/>
    </location>
</feature>
<keyword evidence="2" id="KW-0472">Membrane</keyword>
<accession>A0ABD0L836</accession>
<sequence length="194" mass="21055">MSDTDFGTTCCFRPPSTAVKSTDMHEQEAGQSGAQVPEEDSNSVTCQLNKSLIHISVGVFSGTADDQADQNLAAMTVFNVLNDSQPAVGDHLQLSRSSGLTDRTLSEWTVRQTAGSLQQVVTPSLQASWTVTSVLGPGFDPFLLLIALVAMALCMVGVLATVYWLRKGHKMDDNDPKKWTVTNRGRLYSEQPYV</sequence>
<name>A0ABD0L836_9CAEN</name>